<accession>A0A150JYR8</accession>
<organism evidence="1 2">
    <name type="scientific">Heyndrickxia coagulans</name>
    <name type="common">Weizmannia coagulans</name>
    <dbReference type="NCBI Taxonomy" id="1398"/>
    <lineage>
        <taxon>Bacteria</taxon>
        <taxon>Bacillati</taxon>
        <taxon>Bacillota</taxon>
        <taxon>Bacilli</taxon>
        <taxon>Bacillales</taxon>
        <taxon>Bacillaceae</taxon>
        <taxon>Heyndrickxia</taxon>
    </lineage>
</organism>
<sequence length="38" mass="4594">MFFMFLLYRMACHPETFHTERRGKYNGKPDGQRVMKIG</sequence>
<reference evidence="1 2" key="1">
    <citation type="submission" date="2016-01" db="EMBL/GenBank/DDBJ databases">
        <title>Genome Sequences of Twelve Sporeforming Bacillus Species Isolated from Foods.</title>
        <authorList>
            <person name="Berendsen E.M."/>
            <person name="Wells-Bennik M.H."/>
            <person name="Krawcyk A.O."/>
            <person name="De Jong A."/>
            <person name="Holsappel S."/>
            <person name="Eijlander R.T."/>
            <person name="Kuipers O.P."/>
        </authorList>
    </citation>
    <scope>NUCLEOTIDE SEQUENCE [LARGE SCALE GENOMIC DNA]</scope>
    <source>
        <strain evidence="1 2">B4098</strain>
    </source>
</reference>
<comment type="caution">
    <text evidence="1">The sequence shown here is derived from an EMBL/GenBank/DDBJ whole genome shotgun (WGS) entry which is preliminary data.</text>
</comment>
<proteinExistence type="predicted"/>
<evidence type="ECO:0000313" key="1">
    <source>
        <dbReference type="EMBL" id="KYC62439.1"/>
    </source>
</evidence>
<protein>
    <submittedName>
        <fullName evidence="1">Uncharacterized protein</fullName>
    </submittedName>
</protein>
<name>A0A150JYR8_HEYCO</name>
<dbReference type="EMBL" id="LQYG01000049">
    <property type="protein sequence ID" value="KYC62439.1"/>
    <property type="molecule type" value="Genomic_DNA"/>
</dbReference>
<dbReference type="AlphaFoldDB" id="A0A150JYR8"/>
<dbReference type="Proteomes" id="UP000075288">
    <property type="component" value="Unassembled WGS sequence"/>
</dbReference>
<gene>
    <name evidence="1" type="ORF">B4098_1846</name>
</gene>
<evidence type="ECO:0000313" key="2">
    <source>
        <dbReference type="Proteomes" id="UP000075288"/>
    </source>
</evidence>